<sequence>PPVEPVVEPPLSEDPFDEFEYEDEALDEAEGYYTEEGLDDEPFENPWRNQQGSPAYTFNIEELTTQDPNLEDAPPVEDRLEGSLKDVPLDPHGKEKALGMLLVEKDIFARD</sequence>
<dbReference type="Proteomes" id="UP000789702">
    <property type="component" value="Unassembled WGS sequence"/>
</dbReference>
<accession>A0ACA9QB18</accession>
<evidence type="ECO:0000313" key="1">
    <source>
        <dbReference type="EMBL" id="CAG8743346.1"/>
    </source>
</evidence>
<comment type="caution">
    <text evidence="1">The sequence shown here is derived from an EMBL/GenBank/DDBJ whole genome shotgun (WGS) entry which is preliminary data.</text>
</comment>
<reference evidence="1" key="1">
    <citation type="submission" date="2021-06" db="EMBL/GenBank/DDBJ databases">
        <authorList>
            <person name="Kallberg Y."/>
            <person name="Tangrot J."/>
            <person name="Rosling A."/>
        </authorList>
    </citation>
    <scope>NUCLEOTIDE SEQUENCE</scope>
    <source>
        <strain evidence="1">IL203A</strain>
    </source>
</reference>
<keyword evidence="2" id="KW-1185">Reference proteome</keyword>
<proteinExistence type="predicted"/>
<organism evidence="1 2">
    <name type="scientific">Dentiscutata heterogama</name>
    <dbReference type="NCBI Taxonomy" id="1316150"/>
    <lineage>
        <taxon>Eukaryota</taxon>
        <taxon>Fungi</taxon>
        <taxon>Fungi incertae sedis</taxon>
        <taxon>Mucoromycota</taxon>
        <taxon>Glomeromycotina</taxon>
        <taxon>Glomeromycetes</taxon>
        <taxon>Diversisporales</taxon>
        <taxon>Gigasporaceae</taxon>
        <taxon>Dentiscutata</taxon>
    </lineage>
</organism>
<feature type="non-terminal residue" evidence="1">
    <location>
        <position position="111"/>
    </location>
</feature>
<dbReference type="EMBL" id="CAJVPU010042352">
    <property type="protein sequence ID" value="CAG8743346.1"/>
    <property type="molecule type" value="Genomic_DNA"/>
</dbReference>
<gene>
    <name evidence="1" type="ORF">DHETER_LOCUS14188</name>
</gene>
<protein>
    <submittedName>
        <fullName evidence="1">17235_t:CDS:1</fullName>
    </submittedName>
</protein>
<evidence type="ECO:0000313" key="2">
    <source>
        <dbReference type="Proteomes" id="UP000789702"/>
    </source>
</evidence>
<feature type="non-terminal residue" evidence="1">
    <location>
        <position position="1"/>
    </location>
</feature>
<name>A0ACA9QB18_9GLOM</name>